<dbReference type="RefSeq" id="WP_003513436.1">
    <property type="nucleotide sequence ID" value="NZ_CP013828.1"/>
</dbReference>
<dbReference type="SUPFAM" id="SSF56317">
    <property type="entry name" value="Carbon-nitrogen hydrolase"/>
    <property type="match status" value="1"/>
</dbReference>
<reference evidence="2 3" key="1">
    <citation type="submission" date="2017-09" db="EMBL/GenBank/DDBJ databases">
        <title>Evaluation of Pacific Biosciences Sequencing Technology to Finishing C. thermocellum Genome Sequences.</title>
        <authorList>
            <person name="Brown S."/>
        </authorList>
    </citation>
    <scope>NUCLEOTIDE SEQUENCE [LARGE SCALE GENOMIC DNA]</scope>
    <source>
        <strain evidence="2 3">AD2</strain>
    </source>
</reference>
<proteinExistence type="predicted"/>
<dbReference type="CDD" id="cd07583">
    <property type="entry name" value="nitrilase_5"/>
    <property type="match status" value="1"/>
</dbReference>
<dbReference type="PANTHER" id="PTHR47799:SF1">
    <property type="entry name" value="OMEGA-AMIDASE YAFV"/>
    <property type="match status" value="1"/>
</dbReference>
<evidence type="ECO:0000313" key="2">
    <source>
        <dbReference type="EMBL" id="PFH04279.1"/>
    </source>
</evidence>
<protein>
    <submittedName>
        <fullName evidence="2">Amidohydrolase</fullName>
    </submittedName>
</protein>
<sequence>MRAALYQMEIAWEDKEKNYKKLEGVSEEVKKHGADLLLLPEMSFTGFSMNTKLTKEYNDESKDRVKMICKSHQISIGFGWVKAAGEKAENHYTIINEKGDEISDYVKIHPFSMAGEEKYFVKGNKLSTCKLQGREIATFICYDLRFPAVFQALGDETEIVVVAANWPKKRREHWKCLLQARAIENQVYILGVNCVGNMGGLEYSGDSCVINPNGEIIEIIEDKEGVIYADIEQDVKKIRDSFPLRLDRRTELYKTLF</sequence>
<dbReference type="GeneID" id="35804208"/>
<dbReference type="Pfam" id="PF00795">
    <property type="entry name" value="CN_hydrolase"/>
    <property type="match status" value="1"/>
</dbReference>
<name>A0AB36TK50_ACETH</name>
<dbReference type="Proteomes" id="UP000223596">
    <property type="component" value="Unassembled WGS sequence"/>
</dbReference>
<gene>
    <name evidence="2" type="ORF">M972_113108</name>
</gene>
<dbReference type="InterPro" id="IPR003010">
    <property type="entry name" value="C-N_Hydrolase"/>
</dbReference>
<accession>A0AB36TK50</accession>
<feature type="domain" description="CN hydrolase" evidence="1">
    <location>
        <begin position="1"/>
        <end position="233"/>
    </location>
</feature>
<dbReference type="GO" id="GO:0106008">
    <property type="term" value="F:2-oxoglutaramate amidase activity"/>
    <property type="evidence" value="ECO:0007669"/>
    <property type="project" value="TreeGrafter"/>
</dbReference>
<dbReference type="PROSITE" id="PS50263">
    <property type="entry name" value="CN_HYDROLASE"/>
    <property type="match status" value="1"/>
</dbReference>
<dbReference type="Gene3D" id="3.60.110.10">
    <property type="entry name" value="Carbon-nitrogen hydrolase"/>
    <property type="match status" value="1"/>
</dbReference>
<dbReference type="InterPro" id="IPR052737">
    <property type="entry name" value="Omega-amidase_YafV"/>
</dbReference>
<dbReference type="InterPro" id="IPR036526">
    <property type="entry name" value="C-N_Hydrolase_sf"/>
</dbReference>
<dbReference type="AlphaFoldDB" id="A0AB36TK50"/>
<dbReference type="GO" id="GO:0050152">
    <property type="term" value="F:omega-amidase activity"/>
    <property type="evidence" value="ECO:0007669"/>
    <property type="project" value="TreeGrafter"/>
</dbReference>
<dbReference type="PANTHER" id="PTHR47799">
    <property type="entry name" value="OMEGA-AMIDASE YAFV"/>
    <property type="match status" value="1"/>
</dbReference>
<dbReference type="EMBL" id="PDBW01000001">
    <property type="protein sequence ID" value="PFH04279.1"/>
    <property type="molecule type" value="Genomic_DNA"/>
</dbReference>
<organism evidence="2 3">
    <name type="scientific">Acetivibrio thermocellus AD2</name>
    <dbReference type="NCBI Taxonomy" id="1138384"/>
    <lineage>
        <taxon>Bacteria</taxon>
        <taxon>Bacillati</taxon>
        <taxon>Bacillota</taxon>
        <taxon>Clostridia</taxon>
        <taxon>Eubacteriales</taxon>
        <taxon>Oscillospiraceae</taxon>
        <taxon>Acetivibrio</taxon>
    </lineage>
</organism>
<evidence type="ECO:0000313" key="3">
    <source>
        <dbReference type="Proteomes" id="UP000223596"/>
    </source>
</evidence>
<evidence type="ECO:0000259" key="1">
    <source>
        <dbReference type="PROSITE" id="PS50263"/>
    </source>
</evidence>
<comment type="caution">
    <text evidence="2">The sequence shown here is derived from an EMBL/GenBank/DDBJ whole genome shotgun (WGS) entry which is preliminary data.</text>
</comment>